<sequence>MTRMILSAMGICCALGQSKQQVWQNAISGSREGMRWRTDLLYSEQAVVVGEVNADLPDLSHWPAYYQSRNNQLAALAFEQIVTEVTAARQQFGPARIAVILGTSTSGIAEGERAMQHYMQQQNYPNGYHYKMQEMVAPADFIAKLAEVSGPCYAISTACSSSARALMSARSLLQADLADAVIVGGVDSLCQLTLNGFHALESTSAGYCQPFSANRDGINIGEGAALFLMQKASAGIALLGAGASSDAHHMSAPHPEGRGAIAAIKQACTNAGITPAQLDYINLHGTATPLNDSMESQALSQLELTNTPASSTKAMTGHTLGAAGAIEAALCWLTLSAYNTEQNLIPHCWDAAPDPNLPQLNLVTKQQQQQTQYCLSNSFAFGGNNMALILGRTT</sequence>
<feature type="domain" description="Ketosynthase family 3 (KS3)" evidence="5">
    <location>
        <begin position="1"/>
        <end position="392"/>
    </location>
</feature>
<dbReference type="STRING" id="1628148.BI198_01645"/>
<dbReference type="Pfam" id="PF00109">
    <property type="entry name" value="ketoacyl-synt"/>
    <property type="match status" value="1"/>
</dbReference>
<dbReference type="GO" id="GO:0005829">
    <property type="term" value="C:cytosol"/>
    <property type="evidence" value="ECO:0007669"/>
    <property type="project" value="TreeGrafter"/>
</dbReference>
<dbReference type="Gene3D" id="3.40.47.10">
    <property type="match status" value="2"/>
</dbReference>
<name>A0A1E7Q2J3_9GAMM</name>
<dbReference type="GO" id="GO:0006633">
    <property type="term" value="P:fatty acid biosynthetic process"/>
    <property type="evidence" value="ECO:0007669"/>
    <property type="project" value="UniProtKB-UniPathway"/>
</dbReference>
<dbReference type="UniPathway" id="UPA00094"/>
<organism evidence="6 7">
    <name type="scientific">Rheinheimera salexigens</name>
    <dbReference type="NCBI Taxonomy" id="1628148"/>
    <lineage>
        <taxon>Bacteria</taxon>
        <taxon>Pseudomonadati</taxon>
        <taxon>Pseudomonadota</taxon>
        <taxon>Gammaproteobacteria</taxon>
        <taxon>Chromatiales</taxon>
        <taxon>Chromatiaceae</taxon>
        <taxon>Rheinheimera</taxon>
    </lineage>
</organism>
<dbReference type="OrthoDB" id="9808669at2"/>
<evidence type="ECO:0000256" key="2">
    <source>
        <dbReference type="ARBA" id="ARBA00008467"/>
    </source>
</evidence>
<reference evidence="7" key="1">
    <citation type="submission" date="2016-09" db="EMBL/GenBank/DDBJ databases">
        <authorList>
            <person name="Wan X."/>
            <person name="Hou S."/>
        </authorList>
    </citation>
    <scope>NUCLEOTIDE SEQUENCE [LARGE SCALE GENOMIC DNA]</scope>
    <source>
        <strain evidence="7">KH87</strain>
    </source>
</reference>
<dbReference type="InterPro" id="IPR014031">
    <property type="entry name" value="Ketoacyl_synth_C"/>
</dbReference>
<dbReference type="InterPro" id="IPR016039">
    <property type="entry name" value="Thiolase-like"/>
</dbReference>
<evidence type="ECO:0000256" key="1">
    <source>
        <dbReference type="ARBA" id="ARBA00005194"/>
    </source>
</evidence>
<dbReference type="EMBL" id="MKEK01000001">
    <property type="protein sequence ID" value="OEY68412.1"/>
    <property type="molecule type" value="Genomic_DNA"/>
</dbReference>
<proteinExistence type="inferred from homology"/>
<comment type="caution">
    <text evidence="6">The sequence shown here is derived from an EMBL/GenBank/DDBJ whole genome shotgun (WGS) entry which is preliminary data.</text>
</comment>
<dbReference type="InterPro" id="IPR020841">
    <property type="entry name" value="PKS_Beta-ketoAc_synthase_dom"/>
</dbReference>
<dbReference type="SMART" id="SM00825">
    <property type="entry name" value="PKS_KS"/>
    <property type="match status" value="1"/>
</dbReference>
<dbReference type="InterPro" id="IPR014030">
    <property type="entry name" value="Ketoacyl_synth_N"/>
</dbReference>
<comment type="pathway">
    <text evidence="1">Lipid metabolism; fatty acid biosynthesis.</text>
</comment>
<dbReference type="CDD" id="cd00834">
    <property type="entry name" value="KAS_I_II"/>
    <property type="match status" value="1"/>
</dbReference>
<dbReference type="PROSITE" id="PS00606">
    <property type="entry name" value="KS3_1"/>
    <property type="match status" value="1"/>
</dbReference>
<keyword evidence="7" id="KW-1185">Reference proteome</keyword>
<dbReference type="Proteomes" id="UP000242258">
    <property type="component" value="Unassembled WGS sequence"/>
</dbReference>
<dbReference type="InterPro" id="IPR000794">
    <property type="entry name" value="Beta-ketoacyl_synthase"/>
</dbReference>
<evidence type="ECO:0000256" key="4">
    <source>
        <dbReference type="RuleBase" id="RU003694"/>
    </source>
</evidence>
<dbReference type="InterPro" id="IPR018201">
    <property type="entry name" value="Ketoacyl_synth_AS"/>
</dbReference>
<dbReference type="PROSITE" id="PS52004">
    <property type="entry name" value="KS3_2"/>
    <property type="match status" value="1"/>
</dbReference>
<dbReference type="RefSeq" id="WP_070047979.1">
    <property type="nucleotide sequence ID" value="NZ_CBCSDO010000001.1"/>
</dbReference>
<evidence type="ECO:0000313" key="7">
    <source>
        <dbReference type="Proteomes" id="UP000242258"/>
    </source>
</evidence>
<comment type="similarity">
    <text evidence="2 4">Belongs to the thiolase-like superfamily. Beta-ketoacyl-ACP synthases family.</text>
</comment>
<gene>
    <name evidence="6" type="ORF">BI198_01645</name>
</gene>
<dbReference type="NCBIfam" id="NF006618">
    <property type="entry name" value="PRK09185.1"/>
    <property type="match status" value="1"/>
</dbReference>
<evidence type="ECO:0000256" key="3">
    <source>
        <dbReference type="ARBA" id="ARBA00022679"/>
    </source>
</evidence>
<dbReference type="PANTHER" id="PTHR11712">
    <property type="entry name" value="POLYKETIDE SYNTHASE-RELATED"/>
    <property type="match status" value="1"/>
</dbReference>
<accession>A0A1E7Q2J3</accession>
<keyword evidence="3 4" id="KW-0808">Transferase</keyword>
<dbReference type="SUPFAM" id="SSF53901">
    <property type="entry name" value="Thiolase-like"/>
    <property type="match status" value="2"/>
</dbReference>
<evidence type="ECO:0000259" key="5">
    <source>
        <dbReference type="PROSITE" id="PS52004"/>
    </source>
</evidence>
<dbReference type="PANTHER" id="PTHR11712:SF320">
    <property type="entry name" value="BETA-KETOACYL SYNTHASE"/>
    <property type="match status" value="1"/>
</dbReference>
<protein>
    <submittedName>
        <fullName evidence="6">Beta-ketoacyl-[acyl-carrier-protein] synthase II</fullName>
    </submittedName>
</protein>
<dbReference type="Pfam" id="PF02801">
    <property type="entry name" value="Ketoacyl-synt_C"/>
    <property type="match status" value="1"/>
</dbReference>
<dbReference type="AlphaFoldDB" id="A0A1E7Q2J3"/>
<dbReference type="GO" id="GO:0004315">
    <property type="term" value="F:3-oxoacyl-[acyl-carrier-protein] synthase activity"/>
    <property type="evidence" value="ECO:0007669"/>
    <property type="project" value="InterPro"/>
</dbReference>
<evidence type="ECO:0000313" key="6">
    <source>
        <dbReference type="EMBL" id="OEY68412.1"/>
    </source>
</evidence>